<dbReference type="PANTHER" id="PTHR33498:SF1">
    <property type="entry name" value="TRANSPOSASE FOR INSERTION SEQUENCE ELEMENT IS1557"/>
    <property type="match status" value="1"/>
</dbReference>
<feature type="domain" description="Transposase IS204/IS1001/IS1096/IS1165 DDE" evidence="1">
    <location>
        <begin position="24"/>
        <end position="272"/>
    </location>
</feature>
<sequence length="290" mass="33451">MDAVVAVGEQLIDHPDRIGTVTALGLDETLFAKVGRFRSQLWSTQIVDVRRGQLLDVVPGRDSVNPCRWLAARDQAWRDRIEWATLDLSASYRTVFDTMLPAAVQVADPFHVVRLGNQALDECRRRVQNDTLGHRGRRDDPLWRARRRLSIARERLSDAQRERMTGLLRAGDPRQEVWFAWNAKEVVRQIYDHTDPDLAAEWVAEIGRDFTDREMPIEVRRLGRTIARWAAPIVAWHRSHVTNGPTEAVNNLAKRIKRVAFGLVNFRHHRIRCLLYAGRPDWTLLPTIQP</sequence>
<accession>A0A6J6E0S9</accession>
<name>A0A6J6E0S9_9ZZZZ</name>
<protein>
    <submittedName>
        <fullName evidence="2">Unannotated protein</fullName>
    </submittedName>
</protein>
<evidence type="ECO:0000259" key="1">
    <source>
        <dbReference type="Pfam" id="PF01610"/>
    </source>
</evidence>
<dbReference type="AlphaFoldDB" id="A0A6J6E0S9"/>
<proteinExistence type="predicted"/>
<dbReference type="InterPro" id="IPR047951">
    <property type="entry name" value="Transpos_ISL3"/>
</dbReference>
<dbReference type="EMBL" id="CAEZSR010000087">
    <property type="protein sequence ID" value="CAB4568974.1"/>
    <property type="molecule type" value="Genomic_DNA"/>
</dbReference>
<organism evidence="2">
    <name type="scientific">freshwater metagenome</name>
    <dbReference type="NCBI Taxonomy" id="449393"/>
    <lineage>
        <taxon>unclassified sequences</taxon>
        <taxon>metagenomes</taxon>
        <taxon>ecological metagenomes</taxon>
    </lineage>
</organism>
<dbReference type="NCBIfam" id="NF033550">
    <property type="entry name" value="transpos_ISL3"/>
    <property type="match status" value="1"/>
</dbReference>
<dbReference type="PANTHER" id="PTHR33498">
    <property type="entry name" value="TRANSPOSASE FOR INSERTION SEQUENCE ELEMENT IS1557"/>
    <property type="match status" value="1"/>
</dbReference>
<reference evidence="2" key="1">
    <citation type="submission" date="2020-05" db="EMBL/GenBank/DDBJ databases">
        <authorList>
            <person name="Chiriac C."/>
            <person name="Salcher M."/>
            <person name="Ghai R."/>
            <person name="Kavagutti S V."/>
        </authorList>
    </citation>
    <scope>NUCLEOTIDE SEQUENCE</scope>
</reference>
<gene>
    <name evidence="2" type="ORF">UFOPK1493_02270</name>
</gene>
<dbReference type="InterPro" id="IPR002560">
    <property type="entry name" value="Transposase_DDE"/>
</dbReference>
<evidence type="ECO:0000313" key="2">
    <source>
        <dbReference type="EMBL" id="CAB4568974.1"/>
    </source>
</evidence>
<dbReference type="Pfam" id="PF01610">
    <property type="entry name" value="DDE_Tnp_ISL3"/>
    <property type="match status" value="1"/>
</dbReference>